<evidence type="ECO:0000313" key="2">
    <source>
        <dbReference type="EMBL" id="AWL11938.1"/>
    </source>
</evidence>
<keyword evidence="1" id="KW-0472">Membrane</keyword>
<dbReference type="Proteomes" id="UP000245728">
    <property type="component" value="Chromosome"/>
</dbReference>
<dbReference type="AlphaFoldDB" id="A0A2S2E2R6"/>
<evidence type="ECO:0000256" key="1">
    <source>
        <dbReference type="SAM" id="Phobius"/>
    </source>
</evidence>
<name>A0A2S2E2R6_9ALTE</name>
<proteinExistence type="predicted"/>
<reference evidence="2 3" key="1">
    <citation type="submission" date="2018-05" db="EMBL/GenBank/DDBJ databases">
        <title>Salinimonas sp. HMF8227 Genome sequencing and assembly.</title>
        <authorList>
            <person name="Kang H."/>
            <person name="Kang J."/>
            <person name="Cha I."/>
            <person name="Kim H."/>
            <person name="Joh K."/>
        </authorList>
    </citation>
    <scope>NUCLEOTIDE SEQUENCE [LARGE SCALE GENOMIC DNA]</scope>
    <source>
        <strain evidence="2 3">HMF8227</strain>
    </source>
</reference>
<accession>A0A2S2E2R6</accession>
<protein>
    <submittedName>
        <fullName evidence="2">Uncharacterized protein</fullName>
    </submittedName>
</protein>
<organism evidence="2 3">
    <name type="scientific">Saliniradius amylolyticus</name>
    <dbReference type="NCBI Taxonomy" id="2183582"/>
    <lineage>
        <taxon>Bacteria</taxon>
        <taxon>Pseudomonadati</taxon>
        <taxon>Pseudomonadota</taxon>
        <taxon>Gammaproteobacteria</taxon>
        <taxon>Alteromonadales</taxon>
        <taxon>Alteromonadaceae</taxon>
        <taxon>Saliniradius</taxon>
    </lineage>
</organism>
<sequence>MSFSIPQQFDVNATVTPEKPVNLHLTVGEKVVFLGVAALVTLIVLKKVK</sequence>
<dbReference type="KEGG" id="salh:HMF8227_01463"/>
<feature type="transmembrane region" description="Helical" evidence="1">
    <location>
        <begin position="27"/>
        <end position="45"/>
    </location>
</feature>
<dbReference type="EMBL" id="CP029347">
    <property type="protein sequence ID" value="AWL11938.1"/>
    <property type="molecule type" value="Genomic_DNA"/>
</dbReference>
<keyword evidence="1" id="KW-0812">Transmembrane</keyword>
<keyword evidence="1" id="KW-1133">Transmembrane helix</keyword>
<dbReference type="RefSeq" id="WP_162558539.1">
    <property type="nucleotide sequence ID" value="NZ_CP029347.1"/>
</dbReference>
<evidence type="ECO:0000313" key="3">
    <source>
        <dbReference type="Proteomes" id="UP000245728"/>
    </source>
</evidence>
<keyword evidence="3" id="KW-1185">Reference proteome</keyword>
<gene>
    <name evidence="2" type="ORF">HMF8227_01463</name>
</gene>